<dbReference type="PROSITE" id="PS50071">
    <property type="entry name" value="HOMEOBOX_2"/>
    <property type="match status" value="1"/>
</dbReference>
<feature type="coiled-coil region" evidence="11">
    <location>
        <begin position="147"/>
        <end position="181"/>
    </location>
</feature>
<evidence type="ECO:0000256" key="12">
    <source>
        <dbReference type="SAM" id="MobiDB-lite"/>
    </source>
</evidence>
<keyword evidence="3 9" id="KW-0238">DNA-binding</keyword>
<dbReference type="Gene3D" id="1.10.10.60">
    <property type="entry name" value="Homeodomain-like"/>
    <property type="match status" value="1"/>
</dbReference>
<dbReference type="GO" id="GO:0045893">
    <property type="term" value="P:positive regulation of DNA-templated transcription"/>
    <property type="evidence" value="ECO:0007669"/>
    <property type="project" value="TreeGrafter"/>
</dbReference>
<name>A0A8T0IDE5_CERPU</name>
<dbReference type="GO" id="GO:0000981">
    <property type="term" value="F:DNA-binding transcription factor activity, RNA polymerase II-specific"/>
    <property type="evidence" value="ECO:0007669"/>
    <property type="project" value="InterPro"/>
</dbReference>
<dbReference type="FunFam" id="1.10.10.60:FF:000242">
    <property type="entry name" value="Homeobox-leucine zipper protein HOX13"/>
    <property type="match status" value="1"/>
</dbReference>
<feature type="DNA-binding region" description="Homeobox" evidence="9">
    <location>
        <begin position="90"/>
        <end position="149"/>
    </location>
</feature>
<evidence type="ECO:0000256" key="11">
    <source>
        <dbReference type="SAM" id="Coils"/>
    </source>
</evidence>
<keyword evidence="15" id="KW-1185">Reference proteome</keyword>
<comment type="function">
    <text evidence="8">Probable transcription factor.</text>
</comment>
<proteinExistence type="inferred from homology"/>
<keyword evidence="11" id="KW-0175">Coiled coil</keyword>
<dbReference type="AlphaFoldDB" id="A0A8T0IDE5"/>
<comment type="subcellular location">
    <subcellularLocation>
        <location evidence="1 9 10">Nucleus</location>
    </subcellularLocation>
</comment>
<dbReference type="CDD" id="cd00086">
    <property type="entry name" value="homeodomain"/>
    <property type="match status" value="1"/>
</dbReference>
<evidence type="ECO:0000256" key="3">
    <source>
        <dbReference type="ARBA" id="ARBA00023125"/>
    </source>
</evidence>
<dbReference type="Pfam" id="PF00046">
    <property type="entry name" value="Homeodomain"/>
    <property type="match status" value="1"/>
</dbReference>
<comment type="caution">
    <text evidence="14">The sequence shown here is derived from an EMBL/GenBank/DDBJ whole genome shotgun (WGS) entry which is preliminary data.</text>
</comment>
<evidence type="ECO:0000313" key="15">
    <source>
        <dbReference type="Proteomes" id="UP000822688"/>
    </source>
</evidence>
<feature type="compositionally biased region" description="Polar residues" evidence="12">
    <location>
        <begin position="240"/>
        <end position="250"/>
    </location>
</feature>
<dbReference type="PANTHER" id="PTHR24326">
    <property type="entry name" value="HOMEOBOX-LEUCINE ZIPPER PROTEIN"/>
    <property type="match status" value="1"/>
</dbReference>
<evidence type="ECO:0000256" key="10">
    <source>
        <dbReference type="RuleBase" id="RU000682"/>
    </source>
</evidence>
<gene>
    <name evidence="14" type="ORF">KC19_4G251000</name>
</gene>
<feature type="compositionally biased region" description="Polar residues" evidence="12">
    <location>
        <begin position="257"/>
        <end position="267"/>
    </location>
</feature>
<evidence type="ECO:0000256" key="6">
    <source>
        <dbReference type="ARBA" id="ARBA00023242"/>
    </source>
</evidence>
<dbReference type="EMBL" id="CM026424">
    <property type="protein sequence ID" value="KAG0581432.1"/>
    <property type="molecule type" value="Genomic_DNA"/>
</dbReference>
<dbReference type="InterPro" id="IPR045224">
    <property type="entry name" value="HDZip_class_I_plant"/>
</dbReference>
<evidence type="ECO:0000256" key="9">
    <source>
        <dbReference type="PROSITE-ProRule" id="PRU00108"/>
    </source>
</evidence>
<dbReference type="Pfam" id="PF02183">
    <property type="entry name" value="HALZ"/>
    <property type="match status" value="1"/>
</dbReference>
<evidence type="ECO:0000313" key="14">
    <source>
        <dbReference type="EMBL" id="KAG0581432.1"/>
    </source>
</evidence>
<dbReference type="PANTHER" id="PTHR24326:SF606">
    <property type="entry name" value="HOMEOBOX-LEUCINE ZIPPER PROTEIN ATHB-54"/>
    <property type="match status" value="1"/>
</dbReference>
<evidence type="ECO:0000256" key="2">
    <source>
        <dbReference type="ARBA" id="ARBA00023015"/>
    </source>
</evidence>
<organism evidence="14 15">
    <name type="scientific">Ceratodon purpureus</name>
    <name type="common">Fire moss</name>
    <name type="synonym">Dicranum purpureum</name>
    <dbReference type="NCBI Taxonomy" id="3225"/>
    <lineage>
        <taxon>Eukaryota</taxon>
        <taxon>Viridiplantae</taxon>
        <taxon>Streptophyta</taxon>
        <taxon>Embryophyta</taxon>
        <taxon>Bryophyta</taxon>
        <taxon>Bryophytina</taxon>
        <taxon>Bryopsida</taxon>
        <taxon>Dicranidae</taxon>
        <taxon>Pseudoditrichales</taxon>
        <taxon>Ditrichaceae</taxon>
        <taxon>Ceratodon</taxon>
    </lineage>
</organism>
<evidence type="ECO:0000256" key="7">
    <source>
        <dbReference type="ARBA" id="ARBA00025748"/>
    </source>
</evidence>
<feature type="compositionally biased region" description="Acidic residues" evidence="12">
    <location>
        <begin position="72"/>
        <end position="82"/>
    </location>
</feature>
<feature type="region of interest" description="Disordered" evidence="12">
    <location>
        <begin position="58"/>
        <end position="95"/>
    </location>
</feature>
<dbReference type="GO" id="GO:0005634">
    <property type="term" value="C:nucleus"/>
    <property type="evidence" value="ECO:0007669"/>
    <property type="project" value="UniProtKB-SubCell"/>
</dbReference>
<feature type="region of interest" description="Disordered" evidence="12">
    <location>
        <begin position="238"/>
        <end position="290"/>
    </location>
</feature>
<dbReference type="PROSITE" id="PS00027">
    <property type="entry name" value="HOMEOBOX_1"/>
    <property type="match status" value="1"/>
</dbReference>
<keyword evidence="5" id="KW-0804">Transcription</keyword>
<dbReference type="SMART" id="SM00389">
    <property type="entry name" value="HOX"/>
    <property type="match status" value="1"/>
</dbReference>
<dbReference type="GO" id="GO:0043565">
    <property type="term" value="F:sequence-specific DNA binding"/>
    <property type="evidence" value="ECO:0007669"/>
    <property type="project" value="InterPro"/>
</dbReference>
<evidence type="ECO:0000259" key="13">
    <source>
        <dbReference type="PROSITE" id="PS50071"/>
    </source>
</evidence>
<comment type="similarity">
    <text evidence="7">Belongs to the HD-ZIP homeobox family. Class I subfamily.</text>
</comment>
<dbReference type="InterPro" id="IPR000047">
    <property type="entry name" value="HTH_motif"/>
</dbReference>
<reference evidence="14" key="1">
    <citation type="submission" date="2020-06" db="EMBL/GenBank/DDBJ databases">
        <title>WGS assembly of Ceratodon purpureus strain R40.</title>
        <authorList>
            <person name="Carey S.B."/>
            <person name="Jenkins J."/>
            <person name="Shu S."/>
            <person name="Lovell J.T."/>
            <person name="Sreedasyam A."/>
            <person name="Maumus F."/>
            <person name="Tiley G.P."/>
            <person name="Fernandez-Pozo N."/>
            <person name="Barry K."/>
            <person name="Chen C."/>
            <person name="Wang M."/>
            <person name="Lipzen A."/>
            <person name="Daum C."/>
            <person name="Saski C.A."/>
            <person name="Payton A.C."/>
            <person name="Mcbreen J.C."/>
            <person name="Conrad R.E."/>
            <person name="Kollar L.M."/>
            <person name="Olsson S."/>
            <person name="Huttunen S."/>
            <person name="Landis J.B."/>
            <person name="Wickett N.J."/>
            <person name="Johnson M.G."/>
            <person name="Rensing S.A."/>
            <person name="Grimwood J."/>
            <person name="Schmutz J."/>
            <person name="Mcdaniel S.F."/>
        </authorList>
    </citation>
    <scope>NUCLEOTIDE SEQUENCE</scope>
    <source>
        <strain evidence="14">R40</strain>
    </source>
</reference>
<keyword evidence="2" id="KW-0805">Transcription regulation</keyword>
<feature type="domain" description="Homeobox" evidence="13">
    <location>
        <begin position="88"/>
        <end position="148"/>
    </location>
</feature>
<sequence length="336" mass="36811">MAITGMGGYSGPSNGMQLIRNESTSDSLAAMLGPGLQAPRHVGGLEDTVTMQGGVGQKRPFFATYDGPTVEDGPEDGDDGGDDLSPGGSQLEKKRRLTFDQVRSLERNFEMENKLEPERKMQLAKELGLRPRQVAVWFQNRRARWKTKQLERDYETLAADYERLKADFEQVVGEKNHLKAEVQRLSGATPVDGISAIESAQPQSVDKVNASDFASRHHNSRSSPTVDVTLACASFKEETSGCTDGSNSSDVLDADSPRTTDSSSPASAMSDRHEHVIQSPEFPPESSFMAPGMLQDVTAGVKLEDGSSGFHEVDQSCNYLLLQLDEQSVLPWWDWP</sequence>
<dbReference type="Proteomes" id="UP000822688">
    <property type="component" value="Chromosome 4"/>
</dbReference>
<dbReference type="InterPro" id="IPR003106">
    <property type="entry name" value="Leu_zip_homeo"/>
</dbReference>
<protein>
    <recommendedName>
        <fullName evidence="13">Homeobox domain-containing protein</fullName>
    </recommendedName>
</protein>
<accession>A0A8T0IDE5</accession>
<evidence type="ECO:0000256" key="8">
    <source>
        <dbReference type="ARBA" id="ARBA00037260"/>
    </source>
</evidence>
<keyword evidence="4 9" id="KW-0371">Homeobox</keyword>
<dbReference type="PRINTS" id="PR00031">
    <property type="entry name" value="HTHREPRESSR"/>
</dbReference>
<dbReference type="SUPFAM" id="SSF46689">
    <property type="entry name" value="Homeodomain-like"/>
    <property type="match status" value="1"/>
</dbReference>
<keyword evidence="6 9" id="KW-0539">Nucleus</keyword>
<dbReference type="InterPro" id="IPR009057">
    <property type="entry name" value="Homeodomain-like_sf"/>
</dbReference>
<dbReference type="InterPro" id="IPR017970">
    <property type="entry name" value="Homeobox_CS"/>
</dbReference>
<evidence type="ECO:0000256" key="4">
    <source>
        <dbReference type="ARBA" id="ARBA00023155"/>
    </source>
</evidence>
<dbReference type="InterPro" id="IPR001356">
    <property type="entry name" value="HD"/>
</dbReference>
<evidence type="ECO:0000256" key="1">
    <source>
        <dbReference type="ARBA" id="ARBA00004123"/>
    </source>
</evidence>
<evidence type="ECO:0000256" key="5">
    <source>
        <dbReference type="ARBA" id="ARBA00023163"/>
    </source>
</evidence>